<dbReference type="SUPFAM" id="SSF81324">
    <property type="entry name" value="Voltage-gated potassium channels"/>
    <property type="match status" value="1"/>
</dbReference>
<feature type="compositionally biased region" description="Low complexity" evidence="13">
    <location>
        <begin position="1054"/>
        <end position="1063"/>
    </location>
</feature>
<feature type="region of interest" description="Disordered" evidence="13">
    <location>
        <begin position="717"/>
        <end position="805"/>
    </location>
</feature>
<evidence type="ECO:0000256" key="11">
    <source>
        <dbReference type="ARBA" id="ARBA00023136"/>
    </source>
</evidence>
<dbReference type="PRINTS" id="PR01464">
    <property type="entry name" value="EAGCHANNEL"/>
</dbReference>
<feature type="region of interest" description="Disordered" evidence="13">
    <location>
        <begin position="638"/>
        <end position="685"/>
    </location>
</feature>
<evidence type="ECO:0000259" key="15">
    <source>
        <dbReference type="PROSITE" id="PS50042"/>
    </source>
</evidence>
<keyword evidence="12" id="KW-0407">Ion channel</keyword>
<dbReference type="InterPro" id="IPR000700">
    <property type="entry name" value="PAS-assoc_C"/>
</dbReference>
<dbReference type="InterPro" id="IPR014710">
    <property type="entry name" value="RmlC-like_jellyroll"/>
</dbReference>
<evidence type="ECO:0000256" key="14">
    <source>
        <dbReference type="SAM" id="Phobius"/>
    </source>
</evidence>
<protein>
    <submittedName>
        <fullName evidence="17">Potassium voltage-gated channel protein eag</fullName>
    </submittedName>
</protein>
<feature type="non-terminal residue" evidence="17">
    <location>
        <position position="1176"/>
    </location>
</feature>
<feature type="domain" description="Cyclic nucleotide-binding" evidence="15">
    <location>
        <begin position="459"/>
        <end position="571"/>
    </location>
</feature>
<evidence type="ECO:0000313" key="17">
    <source>
        <dbReference type="EMBL" id="KAG9508636.1"/>
    </source>
</evidence>
<feature type="compositionally biased region" description="Basic residues" evidence="13">
    <location>
        <begin position="1028"/>
        <end position="1053"/>
    </location>
</feature>
<keyword evidence="4" id="KW-0597">Phosphoprotein</keyword>
<feature type="transmembrane region" description="Helical" evidence="14">
    <location>
        <begin position="122"/>
        <end position="140"/>
    </location>
</feature>
<feature type="non-terminal residue" evidence="17">
    <location>
        <position position="1"/>
    </location>
</feature>
<proteinExistence type="predicted"/>
<keyword evidence="5 14" id="KW-0812">Transmembrane</keyword>
<keyword evidence="11 14" id="KW-0472">Membrane</keyword>
<dbReference type="Gene3D" id="1.10.1200.260">
    <property type="match status" value="1"/>
</dbReference>
<evidence type="ECO:0000256" key="2">
    <source>
        <dbReference type="ARBA" id="ARBA00022448"/>
    </source>
</evidence>
<feature type="compositionally biased region" description="Polar residues" evidence="13">
    <location>
        <begin position="646"/>
        <end position="659"/>
    </location>
</feature>
<dbReference type="InterPro" id="IPR000595">
    <property type="entry name" value="cNMP-bd_dom"/>
</dbReference>
<sequence length="1176" mass="129044">TPIWLHLQIAPIQNEKNIVVLFLLIFRDITPLKKPIEDDSNKNLSKFARLARTVTRSRSALTTQISSNLPIIKLPSEPSTARQGLHFGHFMNLNSDVLPQYRQEAPKTPPHILLHYCAFKAIWDWVILILTFYTAIMVPFNVAFRSKTSEDLALLIIDSIVDVVFFLDIALNFHTTYVDDSGEVVSDPKIIKKTYLKTWFTVDALSCVPFDLINAWFGGEDDQQGVGSLFGSLKVFRLFRLGRVVRKLDHYIEYGAAMLFLLVCFYMLVAHWLACIWYAIGRHDAEHGMRHSWLWKLGNVTGTPYEPFGKNVTFPRDLVGGPPIKTLYLTSLYFTMTCMTSVGFGNVSPETNWEKIFTIVMMVIGALLYATIFGHVTTIIQQMMSSTAKYHEILSNVREFMKLHEVPQALRERVMDYVISTWAMNKGIDSKRVLGFVPKDMNADICVHLNRKVFNEHPAFRLASDGCLRALATEFVMDHSAPGDLLYHVGEVIESLCFIVSGSLEVIQDEEVVAILGKNDVFGDAFWFYPEYSENKTDGTHPPEYTSTANVRALTYCDLHSIKREGLMKVLNSHRQFRTSFSNRLVLTYNLRNRIIFRKVADLKHEQELDEMQQQHPQPEISQDHIVRRLISRFRKPSDATAASVGGTSNTLQVPQITQGGVHGGQHDVEAGSDTGGGDSGAQQTALPSISRSLMGSKSRWSQLVASAAAGAANARASSTGSAASGRPGSGASRSSDQKDERKDDTAGATGPSTVVTSTAPASATSATRTDSHSPSASSMGVGASSVTDPCDDDMDDFLSPGGKGHQAILEDMERNRITGYKDRLSTNFAGGKIEKLSSPMRGRLEILERKSNHIAVVRDDPKWHTRASAVSGTGSGIITQKSLEGKSRPAPIKEEPTTPGGTLATDSSLPSSPTPAAMQQLMSALKEIRQDIKLDHERFTQRIETIDSHVANLTNSMAAVREQLVRVSGVASSTIPVADPTSCRTQASADINRPPPPPPPSSGGIQIAPSTTGTTTIGDDTGETRSKSPHRHHHGHHHHTHHHGHHHSHHHQASGQQQTSATDPQTTSGQSIVGQAPAAPVITDTVGANTKARIRASNWTMSSMMGSSKVAPIVDSSLPTKITATKVDTRQTVHQGNCMPPGSTIGHHKLIKSQATDERSDHDITDDDQDETSKL</sequence>
<dbReference type="SMART" id="SM00100">
    <property type="entry name" value="cNMP"/>
    <property type="match status" value="1"/>
</dbReference>
<keyword evidence="10" id="KW-0406">Ion transport</keyword>
<dbReference type="InterPro" id="IPR003949">
    <property type="entry name" value="K_chnl_volt-dep_EAG"/>
</dbReference>
<feature type="compositionally biased region" description="Polar residues" evidence="13">
    <location>
        <begin position="869"/>
        <end position="883"/>
    </location>
</feature>
<keyword evidence="18" id="KW-1185">Reference proteome</keyword>
<comment type="caution">
    <text evidence="17">The sequence shown here is derived from an EMBL/GenBank/DDBJ whole genome shotgun (WGS) entry which is preliminary data.</text>
</comment>
<evidence type="ECO:0000256" key="6">
    <source>
        <dbReference type="ARBA" id="ARBA00022826"/>
    </source>
</evidence>
<feature type="transmembrane region" description="Helical" evidence="14">
    <location>
        <begin position="254"/>
        <end position="280"/>
    </location>
</feature>
<evidence type="ECO:0000256" key="4">
    <source>
        <dbReference type="ARBA" id="ARBA00022553"/>
    </source>
</evidence>
<evidence type="ECO:0000313" key="18">
    <source>
        <dbReference type="Proteomes" id="UP000825002"/>
    </source>
</evidence>
<keyword evidence="3" id="KW-0633">Potassium transport</keyword>
<feature type="compositionally biased region" description="Basic and acidic residues" evidence="13">
    <location>
        <begin position="736"/>
        <end position="746"/>
    </location>
</feature>
<evidence type="ECO:0000256" key="9">
    <source>
        <dbReference type="ARBA" id="ARBA00022989"/>
    </source>
</evidence>
<name>A0ABQ7S5E8_9ACAR</name>
<dbReference type="PROSITE" id="PS50113">
    <property type="entry name" value="PAC"/>
    <property type="match status" value="1"/>
</dbReference>
<evidence type="ECO:0000256" key="5">
    <source>
        <dbReference type="ARBA" id="ARBA00022692"/>
    </source>
</evidence>
<dbReference type="EMBL" id="JAIFTH010001193">
    <property type="protein sequence ID" value="KAG9508636.1"/>
    <property type="molecule type" value="Genomic_DNA"/>
</dbReference>
<dbReference type="InterPro" id="IPR005821">
    <property type="entry name" value="Ion_trans_dom"/>
</dbReference>
<dbReference type="Pfam" id="PF00027">
    <property type="entry name" value="cNMP_binding"/>
    <property type="match status" value="1"/>
</dbReference>
<dbReference type="InterPro" id="IPR018490">
    <property type="entry name" value="cNMP-bd_dom_sf"/>
</dbReference>
<evidence type="ECO:0000256" key="7">
    <source>
        <dbReference type="ARBA" id="ARBA00022882"/>
    </source>
</evidence>
<feature type="transmembrane region" description="Helical" evidence="14">
    <location>
        <begin position="326"/>
        <end position="344"/>
    </location>
</feature>
<comment type="subcellular location">
    <subcellularLocation>
        <location evidence="1">Membrane</location>
        <topology evidence="1">Multi-pass membrane protein</topology>
    </subcellularLocation>
</comment>
<evidence type="ECO:0000256" key="8">
    <source>
        <dbReference type="ARBA" id="ARBA00022958"/>
    </source>
</evidence>
<dbReference type="PROSITE" id="PS50042">
    <property type="entry name" value="CNMP_BINDING_3"/>
    <property type="match status" value="1"/>
</dbReference>
<dbReference type="SUPFAM" id="SSF51206">
    <property type="entry name" value="cAMP-binding domain-like"/>
    <property type="match status" value="1"/>
</dbReference>
<dbReference type="PANTHER" id="PTHR10217:SF435">
    <property type="entry name" value="POTASSIUM VOLTAGE-GATED CHANNEL PROTEIN EAG"/>
    <property type="match status" value="1"/>
</dbReference>
<feature type="compositionally biased region" description="Basic and acidic residues" evidence="13">
    <location>
        <begin position="884"/>
        <end position="897"/>
    </location>
</feature>
<dbReference type="PRINTS" id="PR01463">
    <property type="entry name" value="EAGCHANLFMLY"/>
</dbReference>
<dbReference type="Gene3D" id="1.10.287.70">
    <property type="match status" value="1"/>
</dbReference>
<feature type="compositionally biased region" description="Low complexity" evidence="13">
    <location>
        <begin position="717"/>
        <end position="735"/>
    </location>
</feature>
<evidence type="ECO:0000259" key="16">
    <source>
        <dbReference type="PROSITE" id="PS50113"/>
    </source>
</evidence>
<keyword evidence="6" id="KW-0631">Potassium channel</keyword>
<evidence type="ECO:0000256" key="1">
    <source>
        <dbReference type="ARBA" id="ARBA00004141"/>
    </source>
</evidence>
<accession>A0ABQ7S5E8</accession>
<feature type="transmembrane region" description="Helical" evidence="14">
    <location>
        <begin position="356"/>
        <end position="380"/>
    </location>
</feature>
<keyword evidence="2" id="KW-0813">Transport</keyword>
<reference evidence="17 18" key="1">
    <citation type="submission" date="2020-10" db="EMBL/GenBank/DDBJ databases">
        <authorList>
            <person name="Klimov P.B."/>
            <person name="Dyachkov S.M."/>
            <person name="Chetverikov P.E."/>
        </authorList>
    </citation>
    <scope>NUCLEOTIDE SEQUENCE [LARGE SCALE GENOMIC DNA]</scope>
    <source>
        <strain evidence="17">BMOC 18-1129-001#AD2665</strain>
        <tissue evidence="17">Entire mites</tissue>
    </source>
</reference>
<feature type="compositionally biased region" description="Acidic residues" evidence="13">
    <location>
        <begin position="1165"/>
        <end position="1176"/>
    </location>
</feature>
<dbReference type="PANTHER" id="PTHR10217">
    <property type="entry name" value="VOLTAGE AND LIGAND GATED POTASSIUM CHANNEL"/>
    <property type="match status" value="1"/>
</dbReference>
<dbReference type="Gene3D" id="2.60.120.10">
    <property type="entry name" value="Jelly Rolls"/>
    <property type="match status" value="1"/>
</dbReference>
<dbReference type="Proteomes" id="UP000825002">
    <property type="component" value="Unassembled WGS sequence"/>
</dbReference>
<evidence type="ECO:0000256" key="3">
    <source>
        <dbReference type="ARBA" id="ARBA00022538"/>
    </source>
</evidence>
<organism evidence="17 18">
    <name type="scientific">Fragariocoptes setiger</name>
    <dbReference type="NCBI Taxonomy" id="1670756"/>
    <lineage>
        <taxon>Eukaryota</taxon>
        <taxon>Metazoa</taxon>
        <taxon>Ecdysozoa</taxon>
        <taxon>Arthropoda</taxon>
        <taxon>Chelicerata</taxon>
        <taxon>Arachnida</taxon>
        <taxon>Acari</taxon>
        <taxon>Acariformes</taxon>
        <taxon>Trombidiformes</taxon>
        <taxon>Prostigmata</taxon>
        <taxon>Eupodina</taxon>
        <taxon>Eriophyoidea</taxon>
        <taxon>Phytoptidae</taxon>
        <taxon>Fragariocoptes</taxon>
    </lineage>
</organism>
<gene>
    <name evidence="17" type="primary">eag</name>
    <name evidence="17" type="ORF">GZH46_02862</name>
</gene>
<evidence type="ECO:0000256" key="10">
    <source>
        <dbReference type="ARBA" id="ARBA00023065"/>
    </source>
</evidence>
<feature type="region of interest" description="Disordered" evidence="13">
    <location>
        <begin position="1140"/>
        <end position="1176"/>
    </location>
</feature>
<feature type="compositionally biased region" description="Low complexity" evidence="13">
    <location>
        <begin position="752"/>
        <end position="787"/>
    </location>
</feature>
<evidence type="ECO:0000256" key="12">
    <source>
        <dbReference type="ARBA" id="ARBA00023303"/>
    </source>
</evidence>
<feature type="region of interest" description="Disordered" evidence="13">
    <location>
        <begin position="867"/>
        <end position="915"/>
    </location>
</feature>
<dbReference type="CDD" id="cd00038">
    <property type="entry name" value="CAP_ED"/>
    <property type="match status" value="1"/>
</dbReference>
<dbReference type="Pfam" id="PF00520">
    <property type="entry name" value="Ion_trans"/>
    <property type="match status" value="1"/>
</dbReference>
<keyword evidence="7" id="KW-0851">Voltage-gated channel</keyword>
<feature type="domain" description="PAC" evidence="16">
    <location>
        <begin position="1"/>
        <end position="41"/>
    </location>
</feature>
<feature type="compositionally biased region" description="Polar residues" evidence="13">
    <location>
        <begin position="1064"/>
        <end position="1074"/>
    </location>
</feature>
<keyword evidence="9 14" id="KW-1133">Transmembrane helix</keyword>
<dbReference type="InterPro" id="IPR050818">
    <property type="entry name" value="KCNH_animal-type"/>
</dbReference>
<evidence type="ECO:0000256" key="13">
    <source>
        <dbReference type="SAM" id="MobiDB-lite"/>
    </source>
</evidence>
<dbReference type="InterPro" id="IPR003938">
    <property type="entry name" value="K_chnl_volt-dep_EAG/ELK/ERG"/>
</dbReference>
<keyword evidence="8" id="KW-0630">Potassium</keyword>
<feature type="region of interest" description="Disordered" evidence="13">
    <location>
        <begin position="976"/>
        <end position="1079"/>
    </location>
</feature>